<reference evidence="1 2" key="1">
    <citation type="submission" date="2012-02" db="EMBL/GenBank/DDBJ databases">
        <title>Complete sequence of chromosome of Singulisphaera acidiphila DSM 18658.</title>
        <authorList>
            <consortium name="US DOE Joint Genome Institute (JGI-PGF)"/>
            <person name="Lucas S."/>
            <person name="Copeland A."/>
            <person name="Lapidus A."/>
            <person name="Glavina del Rio T."/>
            <person name="Dalin E."/>
            <person name="Tice H."/>
            <person name="Bruce D."/>
            <person name="Goodwin L."/>
            <person name="Pitluck S."/>
            <person name="Peters L."/>
            <person name="Ovchinnikova G."/>
            <person name="Chertkov O."/>
            <person name="Kyrpides N."/>
            <person name="Mavromatis K."/>
            <person name="Ivanova N."/>
            <person name="Brettin T."/>
            <person name="Detter J.C."/>
            <person name="Han C."/>
            <person name="Larimer F."/>
            <person name="Land M."/>
            <person name="Hauser L."/>
            <person name="Markowitz V."/>
            <person name="Cheng J.-F."/>
            <person name="Hugenholtz P."/>
            <person name="Woyke T."/>
            <person name="Wu D."/>
            <person name="Tindall B."/>
            <person name="Pomrenke H."/>
            <person name="Brambilla E."/>
            <person name="Klenk H.-P."/>
            <person name="Eisen J.A."/>
        </authorList>
    </citation>
    <scope>NUCLEOTIDE SEQUENCE [LARGE SCALE GENOMIC DNA]</scope>
    <source>
        <strain evidence="2">ATCC BAA-1392 / DSM 18658 / VKM B-2454 / MOB10</strain>
    </source>
</reference>
<dbReference type="RefSeq" id="WP_015247464.1">
    <property type="nucleotide sequence ID" value="NC_019892.1"/>
</dbReference>
<organism evidence="1 2">
    <name type="scientific">Singulisphaera acidiphila (strain ATCC BAA-1392 / DSM 18658 / VKM B-2454 / MOB10)</name>
    <dbReference type="NCBI Taxonomy" id="886293"/>
    <lineage>
        <taxon>Bacteria</taxon>
        <taxon>Pseudomonadati</taxon>
        <taxon>Planctomycetota</taxon>
        <taxon>Planctomycetia</taxon>
        <taxon>Isosphaerales</taxon>
        <taxon>Isosphaeraceae</taxon>
        <taxon>Singulisphaera</taxon>
    </lineage>
</organism>
<accession>L0DHL0</accession>
<dbReference type="Proteomes" id="UP000010798">
    <property type="component" value="Chromosome"/>
</dbReference>
<dbReference type="HOGENOM" id="CLU_1748405_0_0_0"/>
<evidence type="ECO:0008006" key="3">
    <source>
        <dbReference type="Google" id="ProtNLM"/>
    </source>
</evidence>
<name>L0DHL0_SINAD</name>
<keyword evidence="2" id="KW-1185">Reference proteome</keyword>
<proteinExistence type="predicted"/>
<gene>
    <name evidence="1" type="ordered locus">Sinac_4121</name>
</gene>
<dbReference type="EMBL" id="CP003364">
    <property type="protein sequence ID" value="AGA28335.1"/>
    <property type="molecule type" value="Genomic_DNA"/>
</dbReference>
<evidence type="ECO:0000313" key="2">
    <source>
        <dbReference type="Proteomes" id="UP000010798"/>
    </source>
</evidence>
<dbReference type="Gene3D" id="2.40.128.490">
    <property type="entry name" value="Uncharacterised protein PF14869, DUF4488"/>
    <property type="match status" value="1"/>
</dbReference>
<sequence>MSPQLGLRAAALVVFVAVLTMLRQAQGQKDQGGEEKRSQLARDLVGTWVWAGTPDKPEEPPKSGGRLKFFTGTHWNITQADPQTGVVIFHHGGTYSIDGDETSETIKYANENTAELIKQTNKFKIKVEGDTYTQVGQGNPYTEVWKRLK</sequence>
<dbReference type="KEGG" id="saci:Sinac_4121"/>
<dbReference type="AlphaFoldDB" id="L0DHL0"/>
<evidence type="ECO:0000313" key="1">
    <source>
        <dbReference type="EMBL" id="AGA28335.1"/>
    </source>
</evidence>
<protein>
    <recommendedName>
        <fullName evidence="3">Lipocalin-like domain-containing protein</fullName>
    </recommendedName>
</protein>
<dbReference type="OrthoDB" id="290436at2"/>